<sequence length="46" mass="5205">VDGAGGLVIYRAGNFEEVEQWVKQDPYIVNGARSYEIHEWDIVLAP</sequence>
<organism evidence="3 4">
    <name type="scientific">Paenibacillus sepulcri</name>
    <dbReference type="NCBI Taxonomy" id="359917"/>
    <lineage>
        <taxon>Bacteria</taxon>
        <taxon>Bacillati</taxon>
        <taxon>Bacillota</taxon>
        <taxon>Bacilli</taxon>
        <taxon>Bacillales</taxon>
        <taxon>Paenibacillaceae</taxon>
        <taxon>Paenibacillus</taxon>
    </lineage>
</organism>
<protein>
    <submittedName>
        <fullName evidence="3">YciI family protein</fullName>
    </submittedName>
</protein>
<name>A0ABS7CK72_9BACL</name>
<evidence type="ECO:0000256" key="1">
    <source>
        <dbReference type="ARBA" id="ARBA00007689"/>
    </source>
</evidence>
<feature type="non-terminal residue" evidence="3">
    <location>
        <position position="1"/>
    </location>
</feature>
<comment type="caution">
    <text evidence="3">The sequence shown here is derived from an EMBL/GenBank/DDBJ whole genome shotgun (WGS) entry which is preliminary data.</text>
</comment>
<reference evidence="3 4" key="1">
    <citation type="submission" date="2021-07" db="EMBL/GenBank/DDBJ databases">
        <title>Paenibacillus radiodurans sp. nov., isolated from the southeastern edge of Tengger Desert.</title>
        <authorList>
            <person name="Zhang G."/>
        </authorList>
    </citation>
    <scope>NUCLEOTIDE SEQUENCE [LARGE SCALE GENOMIC DNA]</scope>
    <source>
        <strain evidence="3 4">CCM 7311</strain>
    </source>
</reference>
<dbReference type="Proteomes" id="UP001519887">
    <property type="component" value="Unassembled WGS sequence"/>
</dbReference>
<dbReference type="Gene3D" id="3.30.70.1060">
    <property type="entry name" value="Dimeric alpha+beta barrel"/>
    <property type="match status" value="1"/>
</dbReference>
<dbReference type="EMBL" id="JAHZIK010002867">
    <property type="protein sequence ID" value="MBW7461335.1"/>
    <property type="molecule type" value="Genomic_DNA"/>
</dbReference>
<evidence type="ECO:0000313" key="4">
    <source>
        <dbReference type="Proteomes" id="UP001519887"/>
    </source>
</evidence>
<evidence type="ECO:0000259" key="2">
    <source>
        <dbReference type="Pfam" id="PF03795"/>
    </source>
</evidence>
<gene>
    <name evidence="3" type="ORF">K0U00_45500</name>
</gene>
<evidence type="ECO:0000313" key="3">
    <source>
        <dbReference type="EMBL" id="MBW7461335.1"/>
    </source>
</evidence>
<proteinExistence type="inferred from homology"/>
<dbReference type="InterPro" id="IPR011008">
    <property type="entry name" value="Dimeric_a/b-barrel"/>
</dbReference>
<dbReference type="Pfam" id="PF03795">
    <property type="entry name" value="YCII"/>
    <property type="match status" value="1"/>
</dbReference>
<feature type="domain" description="YCII-related" evidence="2">
    <location>
        <begin position="5"/>
        <end position="40"/>
    </location>
</feature>
<dbReference type="SUPFAM" id="SSF54909">
    <property type="entry name" value="Dimeric alpha+beta barrel"/>
    <property type="match status" value="1"/>
</dbReference>
<accession>A0ABS7CK72</accession>
<dbReference type="InterPro" id="IPR005545">
    <property type="entry name" value="YCII"/>
</dbReference>
<comment type="similarity">
    <text evidence="1">Belongs to the YciI family.</text>
</comment>
<keyword evidence="4" id="KW-1185">Reference proteome</keyword>